<evidence type="ECO:0000256" key="6">
    <source>
        <dbReference type="SAM" id="Phobius"/>
    </source>
</evidence>
<name>A0ABQ8TU65_PERAM</name>
<evidence type="ECO:0000256" key="5">
    <source>
        <dbReference type="SAM" id="MobiDB-lite"/>
    </source>
</evidence>
<evidence type="ECO:0000256" key="1">
    <source>
        <dbReference type="ARBA" id="ARBA00004370"/>
    </source>
</evidence>
<dbReference type="InterPro" id="IPR025423">
    <property type="entry name" value="TMEM205-like"/>
</dbReference>
<feature type="domain" description="TMEM205-like" evidence="7">
    <location>
        <begin position="149"/>
        <end position="243"/>
    </location>
</feature>
<feature type="transmembrane region" description="Helical" evidence="6">
    <location>
        <begin position="215"/>
        <end position="236"/>
    </location>
</feature>
<gene>
    <name evidence="8" type="ORF">ANN_00634</name>
</gene>
<sequence length="313" mass="35034">MCARSKIGEDSPIVGATNQESKKQTQRLRRLKRKAMQEHAAAEAESHVAEVQETCPLPAKTEAGSTFYKDILYVVTDKQRQIVWAVYDLLGKWQQTKSYKILFETTQPAHILMFFAITVIAMLLNPARCSDDIQTKPTPIISLIYLSSFMMHFGSQMWMTFVSGLSLYFAVPRHTFGEVQQVLFPRYFGLNSVLSLVTLVVFVKLHPTSTWDTYTALQVGSMALSFLVELLIRLYLAPPLLSLIAAKIAMEKAAGVGLEVGRHDPGPLAKCPHYVKIHKAFRKVHMSIAIGNLTSMGCTVLHLMYLANKISVL</sequence>
<comment type="caution">
    <text evidence="8">The sequence shown here is derived from an EMBL/GenBank/DDBJ whole genome shotgun (WGS) entry which is preliminary data.</text>
</comment>
<evidence type="ECO:0000256" key="4">
    <source>
        <dbReference type="ARBA" id="ARBA00023136"/>
    </source>
</evidence>
<dbReference type="PANTHER" id="PTHR23241:SF102">
    <property type="entry name" value="LD23009P"/>
    <property type="match status" value="1"/>
</dbReference>
<keyword evidence="3 6" id="KW-1133">Transmembrane helix</keyword>
<keyword evidence="9" id="KW-1185">Reference proteome</keyword>
<evidence type="ECO:0000256" key="2">
    <source>
        <dbReference type="ARBA" id="ARBA00022692"/>
    </source>
</evidence>
<feature type="transmembrane region" description="Helical" evidence="6">
    <location>
        <begin position="144"/>
        <end position="171"/>
    </location>
</feature>
<proteinExistence type="predicted"/>
<organism evidence="8 9">
    <name type="scientific">Periplaneta americana</name>
    <name type="common">American cockroach</name>
    <name type="synonym">Blatta americana</name>
    <dbReference type="NCBI Taxonomy" id="6978"/>
    <lineage>
        <taxon>Eukaryota</taxon>
        <taxon>Metazoa</taxon>
        <taxon>Ecdysozoa</taxon>
        <taxon>Arthropoda</taxon>
        <taxon>Hexapoda</taxon>
        <taxon>Insecta</taxon>
        <taxon>Pterygota</taxon>
        <taxon>Neoptera</taxon>
        <taxon>Polyneoptera</taxon>
        <taxon>Dictyoptera</taxon>
        <taxon>Blattodea</taxon>
        <taxon>Blattoidea</taxon>
        <taxon>Blattidae</taxon>
        <taxon>Blattinae</taxon>
        <taxon>Periplaneta</taxon>
    </lineage>
</organism>
<evidence type="ECO:0000259" key="7">
    <source>
        <dbReference type="Pfam" id="PF13664"/>
    </source>
</evidence>
<keyword evidence="2 6" id="KW-0812">Transmembrane</keyword>
<feature type="transmembrane region" description="Helical" evidence="6">
    <location>
        <begin position="101"/>
        <end position="124"/>
    </location>
</feature>
<dbReference type="EMBL" id="JAJSOF020000003">
    <property type="protein sequence ID" value="KAJ4449237.1"/>
    <property type="molecule type" value="Genomic_DNA"/>
</dbReference>
<dbReference type="PANTHER" id="PTHR23241">
    <property type="entry name" value="LATE EMBRYOGENESIS ABUNDANT PLANTS LEA-RELATED"/>
    <property type="match status" value="1"/>
</dbReference>
<dbReference type="Pfam" id="PF13664">
    <property type="entry name" value="DUF4149"/>
    <property type="match status" value="1"/>
</dbReference>
<evidence type="ECO:0000313" key="8">
    <source>
        <dbReference type="EMBL" id="KAJ4449237.1"/>
    </source>
</evidence>
<accession>A0ABQ8TU65</accession>
<dbReference type="InterPro" id="IPR053009">
    <property type="entry name" value="Xanthocillin_Biosynth-Assoc"/>
</dbReference>
<evidence type="ECO:0000313" key="9">
    <source>
        <dbReference type="Proteomes" id="UP001148838"/>
    </source>
</evidence>
<dbReference type="Proteomes" id="UP001148838">
    <property type="component" value="Unassembled WGS sequence"/>
</dbReference>
<feature type="transmembrane region" description="Helical" evidence="6">
    <location>
        <begin position="286"/>
        <end position="307"/>
    </location>
</feature>
<protein>
    <recommendedName>
        <fullName evidence="7">TMEM205-like domain-containing protein</fullName>
    </recommendedName>
</protein>
<evidence type="ECO:0000256" key="3">
    <source>
        <dbReference type="ARBA" id="ARBA00022989"/>
    </source>
</evidence>
<reference evidence="8 9" key="1">
    <citation type="journal article" date="2022" name="Allergy">
        <title>Genome assembly and annotation of Periplaneta americana reveal a comprehensive cockroach allergen profile.</title>
        <authorList>
            <person name="Wang L."/>
            <person name="Xiong Q."/>
            <person name="Saelim N."/>
            <person name="Wang L."/>
            <person name="Nong W."/>
            <person name="Wan A.T."/>
            <person name="Shi M."/>
            <person name="Liu X."/>
            <person name="Cao Q."/>
            <person name="Hui J.H.L."/>
            <person name="Sookrung N."/>
            <person name="Leung T.F."/>
            <person name="Tungtrongchitr A."/>
            <person name="Tsui S.K.W."/>
        </authorList>
    </citation>
    <scope>NUCLEOTIDE SEQUENCE [LARGE SCALE GENOMIC DNA]</scope>
    <source>
        <strain evidence="8">PWHHKU_190912</strain>
    </source>
</reference>
<feature type="region of interest" description="Disordered" evidence="5">
    <location>
        <begin position="1"/>
        <end position="27"/>
    </location>
</feature>
<keyword evidence="4 6" id="KW-0472">Membrane</keyword>
<comment type="subcellular location">
    <subcellularLocation>
        <location evidence="1">Membrane</location>
    </subcellularLocation>
</comment>
<feature type="transmembrane region" description="Helical" evidence="6">
    <location>
        <begin position="183"/>
        <end position="203"/>
    </location>
</feature>